<reference evidence="2 3" key="1">
    <citation type="journal article" date="2024" name="Fungal Genet. Biol.">
        <title>The porcine skin microbiome exhibits broad fungal antagonism.</title>
        <authorList>
            <person name="De La Cruz K.F."/>
            <person name="Townsend E.C."/>
            <person name="Alex Cheong J.Z."/>
            <person name="Salamzade R."/>
            <person name="Liu A."/>
            <person name="Sandstrom S."/>
            <person name="Davila E."/>
            <person name="Huang L."/>
            <person name="Xu K.H."/>
            <person name="Wu S.Y."/>
            <person name="Meudt J.J."/>
            <person name="Shanmuganayagam D."/>
            <person name="Gibson A.L.F."/>
            <person name="Kalan L.R."/>
        </authorList>
    </citation>
    <scope>NUCLEOTIDE SEQUENCE [LARGE SCALE GENOMIC DNA]</scope>
    <source>
        <strain evidence="2 3">LK2625</strain>
    </source>
</reference>
<accession>A0ABV3V5K6</accession>
<keyword evidence="1" id="KW-0472">Membrane</keyword>
<feature type="transmembrane region" description="Helical" evidence="1">
    <location>
        <begin position="81"/>
        <end position="97"/>
    </location>
</feature>
<gene>
    <name evidence="2" type="ORF">VVR66_10880</name>
</gene>
<comment type="caution">
    <text evidence="2">The sequence shown here is derived from an EMBL/GenBank/DDBJ whole genome shotgun (WGS) entry which is preliminary data.</text>
</comment>
<proteinExistence type="predicted"/>
<sequence>MNMHTVTARTDRRSDTPTTPWPVQLARTVVRRWPLLLGVAFAVFNLVTDDNSNALGALMVLLVATTAYVVIAALDKPSWSWSVLGVLVVVVVALRLLSDNVALEMGVFALVIVGSIIAGLIRGLWKRSGAYRWQPFAAVGFLAVGLIALWLDPVGGRVLVGVGLIGHAIWDVVHWRRHAVVSRSLAEWCAALDLTLGAGILLMLA</sequence>
<feature type="transmembrane region" description="Helical" evidence="1">
    <location>
        <begin position="103"/>
        <end position="121"/>
    </location>
</feature>
<evidence type="ECO:0000256" key="1">
    <source>
        <dbReference type="SAM" id="Phobius"/>
    </source>
</evidence>
<evidence type="ECO:0000313" key="3">
    <source>
        <dbReference type="Proteomes" id="UP001558481"/>
    </source>
</evidence>
<feature type="transmembrane region" description="Helical" evidence="1">
    <location>
        <begin position="29"/>
        <end position="48"/>
    </location>
</feature>
<dbReference type="RefSeq" id="WP_143469933.1">
    <property type="nucleotide sequence ID" value="NZ_JAYWLU010000011.1"/>
</dbReference>
<protein>
    <submittedName>
        <fullName evidence="2">Uncharacterized protein</fullName>
    </submittedName>
</protein>
<dbReference type="EMBL" id="JAYWLU010000011">
    <property type="protein sequence ID" value="MEX3595215.1"/>
    <property type="molecule type" value="Genomic_DNA"/>
</dbReference>
<keyword evidence="1" id="KW-1133">Transmembrane helix</keyword>
<feature type="transmembrane region" description="Helical" evidence="1">
    <location>
        <begin position="133"/>
        <end position="151"/>
    </location>
</feature>
<keyword evidence="1" id="KW-0812">Transmembrane</keyword>
<dbReference type="Proteomes" id="UP001558481">
    <property type="component" value="Unassembled WGS sequence"/>
</dbReference>
<feature type="transmembrane region" description="Helical" evidence="1">
    <location>
        <begin position="54"/>
        <end position="74"/>
    </location>
</feature>
<organism evidence="2 3">
    <name type="scientific">Kocuria carniphila</name>
    <dbReference type="NCBI Taxonomy" id="262208"/>
    <lineage>
        <taxon>Bacteria</taxon>
        <taxon>Bacillati</taxon>
        <taxon>Actinomycetota</taxon>
        <taxon>Actinomycetes</taxon>
        <taxon>Micrococcales</taxon>
        <taxon>Micrococcaceae</taxon>
        <taxon>Kocuria</taxon>
    </lineage>
</organism>
<keyword evidence="3" id="KW-1185">Reference proteome</keyword>
<evidence type="ECO:0000313" key="2">
    <source>
        <dbReference type="EMBL" id="MEX3595215.1"/>
    </source>
</evidence>
<name>A0ABV3V5K6_9MICC</name>